<organism evidence="1 2">
    <name type="scientific">Rhizodiscina lignyota</name>
    <dbReference type="NCBI Taxonomy" id="1504668"/>
    <lineage>
        <taxon>Eukaryota</taxon>
        <taxon>Fungi</taxon>
        <taxon>Dikarya</taxon>
        <taxon>Ascomycota</taxon>
        <taxon>Pezizomycotina</taxon>
        <taxon>Dothideomycetes</taxon>
        <taxon>Pleosporomycetidae</taxon>
        <taxon>Aulographales</taxon>
        <taxon>Rhizodiscinaceae</taxon>
        <taxon>Rhizodiscina</taxon>
    </lineage>
</organism>
<comment type="caution">
    <text evidence="1">The sequence shown here is derived from an EMBL/GenBank/DDBJ whole genome shotgun (WGS) entry which is preliminary data.</text>
</comment>
<dbReference type="PANTHER" id="PTHR10622">
    <property type="entry name" value="HET DOMAIN-CONTAINING PROTEIN"/>
    <property type="match status" value="1"/>
</dbReference>
<name>A0A9P4IRS3_9PEZI</name>
<keyword evidence="2" id="KW-1185">Reference proteome</keyword>
<accession>A0A9P4IRS3</accession>
<dbReference type="Proteomes" id="UP000799772">
    <property type="component" value="Unassembled WGS sequence"/>
</dbReference>
<dbReference type="EMBL" id="ML978121">
    <property type="protein sequence ID" value="KAF2104183.1"/>
    <property type="molecule type" value="Genomic_DNA"/>
</dbReference>
<dbReference type="PANTHER" id="PTHR10622:SF10">
    <property type="entry name" value="HET DOMAIN-CONTAINING PROTEIN"/>
    <property type="match status" value="1"/>
</dbReference>
<gene>
    <name evidence="1" type="ORF">NA57DRAFT_62847</name>
</gene>
<proteinExistence type="predicted"/>
<evidence type="ECO:0008006" key="3">
    <source>
        <dbReference type="Google" id="ProtNLM"/>
    </source>
</evidence>
<dbReference type="AlphaFoldDB" id="A0A9P4IRS3"/>
<evidence type="ECO:0000313" key="2">
    <source>
        <dbReference type="Proteomes" id="UP000799772"/>
    </source>
</evidence>
<evidence type="ECO:0000313" key="1">
    <source>
        <dbReference type="EMBL" id="KAF2104183.1"/>
    </source>
</evidence>
<reference evidence="1" key="1">
    <citation type="journal article" date="2020" name="Stud. Mycol.">
        <title>101 Dothideomycetes genomes: a test case for predicting lifestyles and emergence of pathogens.</title>
        <authorList>
            <person name="Haridas S."/>
            <person name="Albert R."/>
            <person name="Binder M."/>
            <person name="Bloem J."/>
            <person name="Labutti K."/>
            <person name="Salamov A."/>
            <person name="Andreopoulos B."/>
            <person name="Baker S."/>
            <person name="Barry K."/>
            <person name="Bills G."/>
            <person name="Bluhm B."/>
            <person name="Cannon C."/>
            <person name="Castanera R."/>
            <person name="Culley D."/>
            <person name="Daum C."/>
            <person name="Ezra D."/>
            <person name="Gonzalez J."/>
            <person name="Henrissat B."/>
            <person name="Kuo A."/>
            <person name="Liang C."/>
            <person name="Lipzen A."/>
            <person name="Lutzoni F."/>
            <person name="Magnuson J."/>
            <person name="Mondo S."/>
            <person name="Nolan M."/>
            <person name="Ohm R."/>
            <person name="Pangilinan J."/>
            <person name="Park H.-J."/>
            <person name="Ramirez L."/>
            <person name="Alfaro M."/>
            <person name="Sun H."/>
            <person name="Tritt A."/>
            <person name="Yoshinaga Y."/>
            <person name="Zwiers L.-H."/>
            <person name="Turgeon B."/>
            <person name="Goodwin S."/>
            <person name="Spatafora J."/>
            <person name="Crous P."/>
            <person name="Grigoriev I."/>
        </authorList>
    </citation>
    <scope>NUCLEOTIDE SEQUENCE</scope>
    <source>
        <strain evidence="1">CBS 133067</strain>
    </source>
</reference>
<sequence length="206" mass="23834">MWLWCEPQLQPRPPTLLRKDRATDVTFDDLTAKSGKEKAGYNKIKFCGDQAARDGLQYFWYRRAERCYVFLADVSTSEGSPQSTWEPVFRTSRWFTRGWTLQELLAPKSVEFFSKEGVRLGDRESLKRQIFEITGIPLAALSGTPLTDFSVKERMRWAKGRTTQKFEDMAYCLQGIFGVYMPPIYGEKENAFRRLDDAIDGLGTRK</sequence>
<protein>
    <recommendedName>
        <fullName evidence="3">Heterokaryon incompatibility domain-containing protein</fullName>
    </recommendedName>
</protein>
<dbReference type="OrthoDB" id="20872at2759"/>